<dbReference type="SUPFAM" id="SSF81631">
    <property type="entry name" value="PAP/OAS1 substrate-binding domain"/>
    <property type="match status" value="1"/>
</dbReference>
<feature type="compositionally biased region" description="Basic and acidic residues" evidence="7">
    <location>
        <begin position="1"/>
        <end position="10"/>
    </location>
</feature>
<evidence type="ECO:0000256" key="3">
    <source>
        <dbReference type="ARBA" id="ARBA00012388"/>
    </source>
</evidence>
<dbReference type="GO" id="GO:0046872">
    <property type="term" value="F:metal ion binding"/>
    <property type="evidence" value="ECO:0007669"/>
    <property type="project" value="UniProtKB-KW"/>
</dbReference>
<feature type="compositionally biased region" description="Basic residues" evidence="7">
    <location>
        <begin position="28"/>
        <end position="46"/>
    </location>
</feature>
<comment type="similarity">
    <text evidence="2">Belongs to the DNA polymerase type-B-like family.</text>
</comment>
<keyword evidence="5" id="KW-0479">Metal-binding</keyword>
<evidence type="ECO:0000313" key="11">
    <source>
        <dbReference type="Proteomes" id="UP000053237"/>
    </source>
</evidence>
<dbReference type="CDD" id="cd05402">
    <property type="entry name" value="NT_PAP_TUTase"/>
    <property type="match status" value="1"/>
</dbReference>
<evidence type="ECO:0000259" key="9">
    <source>
        <dbReference type="Pfam" id="PF22600"/>
    </source>
</evidence>
<dbReference type="EC" id="2.7.7.19" evidence="3"/>
<feature type="region of interest" description="Disordered" evidence="7">
    <location>
        <begin position="1"/>
        <end position="50"/>
    </location>
</feature>
<evidence type="ECO:0000256" key="5">
    <source>
        <dbReference type="ARBA" id="ARBA00022723"/>
    </source>
</evidence>
<dbReference type="STRING" id="65357.A0A024GRK5"/>
<dbReference type="InterPro" id="IPR054708">
    <property type="entry name" value="MTPAP-like_central"/>
</dbReference>
<reference evidence="10 11" key="1">
    <citation type="submission" date="2012-05" db="EMBL/GenBank/DDBJ databases">
        <title>Recombination and specialization in a pathogen metapopulation.</title>
        <authorList>
            <person name="Gardiner A."/>
            <person name="Kemen E."/>
            <person name="Schultz-Larsen T."/>
            <person name="MacLean D."/>
            <person name="Van Oosterhout C."/>
            <person name="Jones J.D.G."/>
        </authorList>
    </citation>
    <scope>NUCLEOTIDE SEQUENCE [LARGE SCALE GENOMIC DNA]</scope>
    <source>
        <strain evidence="10 11">Ac Nc2</strain>
    </source>
</reference>
<feature type="domain" description="PAP-associated" evidence="8">
    <location>
        <begin position="314"/>
        <end position="371"/>
    </location>
</feature>
<dbReference type="FunCoup" id="A0A024GRK5">
    <property type="interactions" value="372"/>
</dbReference>
<dbReference type="GO" id="GO:1990817">
    <property type="term" value="F:poly(A) RNA polymerase activity"/>
    <property type="evidence" value="ECO:0007669"/>
    <property type="project" value="UniProtKB-EC"/>
</dbReference>
<dbReference type="OrthoDB" id="273917at2759"/>
<dbReference type="GO" id="GO:0031123">
    <property type="term" value="P:RNA 3'-end processing"/>
    <property type="evidence" value="ECO:0007669"/>
    <property type="project" value="TreeGrafter"/>
</dbReference>
<evidence type="ECO:0000256" key="1">
    <source>
        <dbReference type="ARBA" id="ARBA00001936"/>
    </source>
</evidence>
<organism evidence="10 11">
    <name type="scientific">Albugo candida</name>
    <dbReference type="NCBI Taxonomy" id="65357"/>
    <lineage>
        <taxon>Eukaryota</taxon>
        <taxon>Sar</taxon>
        <taxon>Stramenopiles</taxon>
        <taxon>Oomycota</taxon>
        <taxon>Peronosporomycetes</taxon>
        <taxon>Albuginales</taxon>
        <taxon>Albuginaceae</taxon>
        <taxon>Albugo</taxon>
    </lineage>
</organism>
<dbReference type="Pfam" id="PF22600">
    <property type="entry name" value="MTPAP-like_central"/>
    <property type="match status" value="1"/>
</dbReference>
<sequence>MARTKDEARRSNASKLVSILTGKERKEKKEKKSKKTKRTKKGKKIQRNLIEPIQKEKVLETKNRKEDGFIAFQYTSNPLAQKSKSKGTDETEISTSECIENDHMAPWMNESEGYNHMNLYLCLHEEILDFVHFISPHEEELQARENLIAQMKDLVSKLWPNAAVETFGSHETQMFLPHSDIDLVIFGAPTGKESLFVLAQEVEARDMVSYLEVIDKARIPIVKFVDKNSGIQVDISFNISSGLATADLIKQYMRIFPSFRPLALVLKYFLAQRELNETFQGGIGSFLLQLMVVSFLQQYRRQLGTLYDDFRYNNLGKLLVEFFVLYGRDFNYEQVGISVQKGGFYFNKENRDWLDHNRPFLLSVENPNEPSMDVGKNSYEIRTVQRSFEYARQILSNEIHRRGQLDRGPVKMLHLIISSSKLMNRTRPPRMGYEILYHNPEKTVALQKKYEARCRSMEDNSVAALRKRGRDRASAQVLPHLRWRGQTANCL</sequence>
<feature type="domain" description="Poly(A) RNA polymerase mitochondrial-like central palm" evidence="9">
    <location>
        <begin position="123"/>
        <end position="253"/>
    </location>
</feature>
<evidence type="ECO:0000256" key="2">
    <source>
        <dbReference type="ARBA" id="ARBA00008593"/>
    </source>
</evidence>
<evidence type="ECO:0000256" key="4">
    <source>
        <dbReference type="ARBA" id="ARBA00022679"/>
    </source>
</evidence>
<dbReference type="InParanoid" id="A0A024GRK5"/>
<evidence type="ECO:0000313" key="10">
    <source>
        <dbReference type="EMBL" id="CCI48969.1"/>
    </source>
</evidence>
<gene>
    <name evidence="10" type="ORF">BN9_101790</name>
</gene>
<accession>A0A024GRK5</accession>
<protein>
    <recommendedName>
        <fullName evidence="3">polynucleotide adenylyltransferase</fullName>
        <ecNumber evidence="3">2.7.7.19</ecNumber>
    </recommendedName>
</protein>
<dbReference type="Proteomes" id="UP000053237">
    <property type="component" value="Unassembled WGS sequence"/>
</dbReference>
<dbReference type="InterPro" id="IPR043519">
    <property type="entry name" value="NT_sf"/>
</dbReference>
<dbReference type="Gene3D" id="1.10.1410.10">
    <property type="match status" value="1"/>
</dbReference>
<evidence type="ECO:0000256" key="7">
    <source>
        <dbReference type="SAM" id="MobiDB-lite"/>
    </source>
</evidence>
<dbReference type="Gene3D" id="3.30.460.10">
    <property type="entry name" value="Beta Polymerase, domain 2"/>
    <property type="match status" value="1"/>
</dbReference>
<dbReference type="EMBL" id="CAIX01000260">
    <property type="protein sequence ID" value="CCI48969.1"/>
    <property type="molecule type" value="Genomic_DNA"/>
</dbReference>
<dbReference type="GO" id="GO:0043634">
    <property type="term" value="P:polyadenylation-dependent ncRNA catabolic process"/>
    <property type="evidence" value="ECO:0007669"/>
    <property type="project" value="TreeGrafter"/>
</dbReference>
<keyword evidence="4" id="KW-0808">Transferase</keyword>
<dbReference type="PANTHER" id="PTHR23092:SF15">
    <property type="entry name" value="INACTIVE NON-CANONICAL POLY(A) RNA POLYMERASE PROTEIN TRF4-2-RELATED"/>
    <property type="match status" value="1"/>
</dbReference>
<name>A0A024GRK5_9STRA</name>
<dbReference type="Pfam" id="PF03828">
    <property type="entry name" value="PAP_assoc"/>
    <property type="match status" value="1"/>
</dbReference>
<dbReference type="AlphaFoldDB" id="A0A024GRK5"/>
<dbReference type="GO" id="GO:0003729">
    <property type="term" value="F:mRNA binding"/>
    <property type="evidence" value="ECO:0007669"/>
    <property type="project" value="TreeGrafter"/>
</dbReference>
<dbReference type="InterPro" id="IPR002058">
    <property type="entry name" value="PAP_assoc"/>
</dbReference>
<evidence type="ECO:0000256" key="6">
    <source>
        <dbReference type="ARBA" id="ARBA00022842"/>
    </source>
</evidence>
<proteinExistence type="inferred from homology"/>
<dbReference type="SUPFAM" id="SSF81301">
    <property type="entry name" value="Nucleotidyltransferase"/>
    <property type="match status" value="1"/>
</dbReference>
<keyword evidence="11" id="KW-1185">Reference proteome</keyword>
<dbReference type="FunFam" id="3.30.460.10:FF:000006">
    <property type="entry name" value="non-canonical poly(A) RNA polymerase PAPD5"/>
    <property type="match status" value="1"/>
</dbReference>
<dbReference type="GO" id="GO:0005730">
    <property type="term" value="C:nucleolus"/>
    <property type="evidence" value="ECO:0007669"/>
    <property type="project" value="TreeGrafter"/>
</dbReference>
<dbReference type="InterPro" id="IPR045862">
    <property type="entry name" value="Trf4-like"/>
</dbReference>
<dbReference type="GO" id="GO:0031499">
    <property type="term" value="C:TRAMP complex"/>
    <property type="evidence" value="ECO:0007669"/>
    <property type="project" value="TreeGrafter"/>
</dbReference>
<dbReference type="PANTHER" id="PTHR23092">
    <property type="entry name" value="POLY(A) RNA POLYMERASE"/>
    <property type="match status" value="1"/>
</dbReference>
<comment type="cofactor">
    <cofactor evidence="1">
        <name>Mn(2+)</name>
        <dbReference type="ChEBI" id="CHEBI:29035"/>
    </cofactor>
</comment>
<keyword evidence="6" id="KW-0460">Magnesium</keyword>
<comment type="caution">
    <text evidence="10">The sequence shown here is derived from an EMBL/GenBank/DDBJ whole genome shotgun (WGS) entry which is preliminary data.</text>
</comment>
<evidence type="ECO:0000259" key="8">
    <source>
        <dbReference type="Pfam" id="PF03828"/>
    </source>
</evidence>